<comment type="caution">
    <text evidence="8">The sequence shown here is derived from an EMBL/GenBank/DDBJ whole genome shotgun (WGS) entry which is preliminary data.</text>
</comment>
<comment type="subunit">
    <text evidence="7">Monomer.</text>
</comment>
<comment type="pathway">
    <text evidence="7">Metabolic intermediate biosynthesis; chorismate biosynthesis; chorismate from D-erythrose 4-phosphate and phosphoenolpyruvate: step 5/7.</text>
</comment>
<dbReference type="Gene3D" id="3.40.50.300">
    <property type="entry name" value="P-loop containing nucleotide triphosphate hydrolases"/>
    <property type="match status" value="1"/>
</dbReference>
<feature type="binding site" evidence="7">
    <location>
        <position position="117"/>
    </location>
    <ligand>
        <name>ATP</name>
        <dbReference type="ChEBI" id="CHEBI:30616"/>
    </ligand>
</feature>
<dbReference type="PRINTS" id="PR01100">
    <property type="entry name" value="SHIKIMTKNASE"/>
</dbReference>
<comment type="similarity">
    <text evidence="7">Belongs to the shikimate kinase family.</text>
</comment>
<feature type="binding site" evidence="7">
    <location>
        <position position="79"/>
    </location>
    <ligand>
        <name>substrate</name>
    </ligand>
</feature>
<evidence type="ECO:0000256" key="2">
    <source>
        <dbReference type="ARBA" id="ARBA00022679"/>
    </source>
</evidence>
<dbReference type="EC" id="2.7.1.71" evidence="7"/>
<evidence type="ECO:0000256" key="7">
    <source>
        <dbReference type="HAMAP-Rule" id="MF_00109"/>
    </source>
</evidence>
<evidence type="ECO:0000256" key="5">
    <source>
        <dbReference type="ARBA" id="ARBA00022840"/>
    </source>
</evidence>
<comment type="subcellular location">
    <subcellularLocation>
        <location evidence="7">Cytoplasm</location>
    </subcellularLocation>
</comment>
<name>A0A8J6NZB1_9BACT</name>
<comment type="catalytic activity">
    <reaction evidence="7">
        <text>shikimate + ATP = 3-phosphoshikimate + ADP + H(+)</text>
        <dbReference type="Rhea" id="RHEA:13121"/>
        <dbReference type="ChEBI" id="CHEBI:15378"/>
        <dbReference type="ChEBI" id="CHEBI:30616"/>
        <dbReference type="ChEBI" id="CHEBI:36208"/>
        <dbReference type="ChEBI" id="CHEBI:145989"/>
        <dbReference type="ChEBI" id="CHEBI:456216"/>
        <dbReference type="EC" id="2.7.1.71"/>
    </reaction>
</comment>
<protein>
    <recommendedName>
        <fullName evidence="7">Shikimate kinase</fullName>
        <shortName evidence="7">SK</shortName>
        <ecNumber evidence="7">2.7.1.71</ecNumber>
    </recommendedName>
</protein>
<evidence type="ECO:0000256" key="1">
    <source>
        <dbReference type="ARBA" id="ARBA00022605"/>
    </source>
</evidence>
<feature type="binding site" evidence="7">
    <location>
        <begin position="12"/>
        <end position="17"/>
    </location>
    <ligand>
        <name>ATP</name>
        <dbReference type="ChEBI" id="CHEBI:30616"/>
    </ligand>
</feature>
<organism evidence="8 9">
    <name type="scientific">Candidatus Desulfatibia vada</name>
    <dbReference type="NCBI Taxonomy" id="2841696"/>
    <lineage>
        <taxon>Bacteria</taxon>
        <taxon>Pseudomonadati</taxon>
        <taxon>Thermodesulfobacteriota</taxon>
        <taxon>Desulfobacteria</taxon>
        <taxon>Desulfobacterales</taxon>
        <taxon>Desulfobacterales incertae sedis</taxon>
        <taxon>Candidatus Desulfatibia</taxon>
    </lineage>
</organism>
<comment type="cofactor">
    <cofactor evidence="7">
        <name>Mg(2+)</name>
        <dbReference type="ChEBI" id="CHEBI:18420"/>
    </cofactor>
    <text evidence="7">Binds 1 Mg(2+) ion per subunit.</text>
</comment>
<dbReference type="Proteomes" id="UP000605201">
    <property type="component" value="Unassembled WGS sequence"/>
</dbReference>
<comment type="caution">
    <text evidence="7">Lacks conserved residue(s) required for the propagation of feature annotation.</text>
</comment>
<comment type="function">
    <text evidence="7">Catalyzes the specific phosphorylation of the 3-hydroxyl group of shikimic acid using ATP as a cosubstrate.</text>
</comment>
<evidence type="ECO:0000256" key="6">
    <source>
        <dbReference type="ARBA" id="ARBA00023141"/>
    </source>
</evidence>
<keyword evidence="6 7" id="KW-0057">Aromatic amino acid biosynthesis</keyword>
<dbReference type="InterPro" id="IPR000623">
    <property type="entry name" value="Shikimate_kinase/TSH1"/>
</dbReference>
<dbReference type="CDD" id="cd00464">
    <property type="entry name" value="SK"/>
    <property type="match status" value="1"/>
</dbReference>
<dbReference type="Pfam" id="PF01202">
    <property type="entry name" value="SKI"/>
    <property type="match status" value="1"/>
</dbReference>
<dbReference type="HAMAP" id="MF_00109">
    <property type="entry name" value="Shikimate_kinase"/>
    <property type="match status" value="1"/>
</dbReference>
<dbReference type="GO" id="GO:0009073">
    <property type="term" value="P:aromatic amino acid family biosynthetic process"/>
    <property type="evidence" value="ECO:0007669"/>
    <property type="project" value="UniProtKB-KW"/>
</dbReference>
<keyword evidence="4 7" id="KW-0418">Kinase</keyword>
<dbReference type="EMBL" id="JACNIG010000134">
    <property type="protein sequence ID" value="MBC8431328.1"/>
    <property type="molecule type" value="Genomic_DNA"/>
</dbReference>
<keyword evidence="3 7" id="KW-0547">Nucleotide-binding</keyword>
<evidence type="ECO:0000256" key="3">
    <source>
        <dbReference type="ARBA" id="ARBA00022741"/>
    </source>
</evidence>
<keyword evidence="7" id="KW-0963">Cytoplasm</keyword>
<proteinExistence type="inferred from homology"/>
<dbReference type="InterPro" id="IPR027417">
    <property type="entry name" value="P-loop_NTPase"/>
</dbReference>
<accession>A0A8J6NZB1</accession>
<dbReference type="UniPathway" id="UPA00053">
    <property type="reaction ID" value="UER00088"/>
</dbReference>
<reference evidence="8 9" key="1">
    <citation type="submission" date="2020-08" db="EMBL/GenBank/DDBJ databases">
        <title>Bridging the membrane lipid divide: bacteria of the FCB group superphylum have the potential to synthesize archaeal ether lipids.</title>
        <authorList>
            <person name="Villanueva L."/>
            <person name="Von Meijenfeldt F.A.B."/>
            <person name="Westbye A.B."/>
            <person name="Yadav S."/>
            <person name="Hopmans E.C."/>
            <person name="Dutilh B.E."/>
            <person name="Sinninghe Damste J.S."/>
        </authorList>
    </citation>
    <scope>NUCLEOTIDE SEQUENCE [LARGE SCALE GENOMIC DNA]</scope>
    <source>
        <strain evidence="8">NIOZ-UU17</strain>
    </source>
</reference>
<dbReference type="GO" id="GO:0009423">
    <property type="term" value="P:chorismate biosynthetic process"/>
    <property type="evidence" value="ECO:0007669"/>
    <property type="project" value="UniProtKB-UniRule"/>
</dbReference>
<feature type="binding site" evidence="7">
    <location>
        <position position="58"/>
    </location>
    <ligand>
        <name>substrate</name>
    </ligand>
</feature>
<keyword evidence="7" id="KW-0460">Magnesium</keyword>
<dbReference type="GO" id="GO:0005524">
    <property type="term" value="F:ATP binding"/>
    <property type="evidence" value="ECO:0007669"/>
    <property type="project" value="UniProtKB-UniRule"/>
</dbReference>
<dbReference type="PANTHER" id="PTHR21087">
    <property type="entry name" value="SHIKIMATE KINASE"/>
    <property type="match status" value="1"/>
</dbReference>
<sequence length="176" mass="19985">MKSNLTLIGMPGAGKSTIGIILAKFLSLGFIDTDVLIQISQQKSLQQIIDESDYLTLRKIEEKEILKLNIENHVIATGGSAAYSEKAMTHLLNISKVIFLKVDYELIKKRIHNFKTRGIAKAKNQTFRDLYNERQILYNKYAEMIIDCNKLDQEEIAEIISTKFLQKNEGCTSGSR</sequence>
<keyword evidence="1 7" id="KW-0028">Amino-acid biosynthesis</keyword>
<evidence type="ECO:0000313" key="8">
    <source>
        <dbReference type="EMBL" id="MBC8431328.1"/>
    </source>
</evidence>
<keyword evidence="2 7" id="KW-0808">Transferase</keyword>
<keyword evidence="7" id="KW-0479">Metal-binding</keyword>
<dbReference type="GO" id="GO:0000287">
    <property type="term" value="F:magnesium ion binding"/>
    <property type="evidence" value="ECO:0007669"/>
    <property type="project" value="UniProtKB-UniRule"/>
</dbReference>
<dbReference type="AlphaFoldDB" id="A0A8J6NZB1"/>
<dbReference type="GO" id="GO:0005829">
    <property type="term" value="C:cytosol"/>
    <property type="evidence" value="ECO:0007669"/>
    <property type="project" value="TreeGrafter"/>
</dbReference>
<dbReference type="InterPro" id="IPR031322">
    <property type="entry name" value="Shikimate/glucono_kinase"/>
</dbReference>
<dbReference type="PANTHER" id="PTHR21087:SF16">
    <property type="entry name" value="SHIKIMATE KINASE 1, CHLOROPLASTIC"/>
    <property type="match status" value="1"/>
</dbReference>
<feature type="binding site" evidence="7">
    <location>
        <position position="134"/>
    </location>
    <ligand>
        <name>substrate</name>
    </ligand>
</feature>
<keyword evidence="5 7" id="KW-0067">ATP-binding</keyword>
<feature type="binding site" evidence="7">
    <location>
        <position position="34"/>
    </location>
    <ligand>
        <name>substrate</name>
    </ligand>
</feature>
<evidence type="ECO:0000256" key="4">
    <source>
        <dbReference type="ARBA" id="ARBA00022777"/>
    </source>
</evidence>
<evidence type="ECO:0000313" key="9">
    <source>
        <dbReference type="Proteomes" id="UP000605201"/>
    </source>
</evidence>
<dbReference type="GO" id="GO:0008652">
    <property type="term" value="P:amino acid biosynthetic process"/>
    <property type="evidence" value="ECO:0007669"/>
    <property type="project" value="UniProtKB-KW"/>
</dbReference>
<dbReference type="GO" id="GO:0004765">
    <property type="term" value="F:shikimate kinase activity"/>
    <property type="evidence" value="ECO:0007669"/>
    <property type="project" value="UniProtKB-UniRule"/>
</dbReference>
<dbReference type="SUPFAM" id="SSF52540">
    <property type="entry name" value="P-loop containing nucleoside triphosphate hydrolases"/>
    <property type="match status" value="1"/>
</dbReference>
<feature type="binding site" evidence="7">
    <location>
        <position position="16"/>
    </location>
    <ligand>
        <name>Mg(2+)</name>
        <dbReference type="ChEBI" id="CHEBI:18420"/>
    </ligand>
</feature>
<gene>
    <name evidence="7" type="primary">aroK</name>
    <name evidence="8" type="ORF">H8D96_05365</name>
</gene>